<dbReference type="SUPFAM" id="SSF52743">
    <property type="entry name" value="Subtilisin-like"/>
    <property type="match status" value="1"/>
</dbReference>
<dbReference type="CDD" id="cd05562">
    <property type="entry name" value="Peptidases_S53_like"/>
    <property type="match status" value="1"/>
</dbReference>
<keyword evidence="7" id="KW-1185">Reference proteome</keyword>
<evidence type="ECO:0000313" key="6">
    <source>
        <dbReference type="EMBL" id="RCX31777.1"/>
    </source>
</evidence>
<dbReference type="RefSeq" id="WP_114278623.1">
    <property type="nucleotide sequence ID" value="NZ_QPJY01000002.1"/>
</dbReference>
<dbReference type="InterPro" id="IPR023828">
    <property type="entry name" value="Peptidase_S8_Ser-AS"/>
</dbReference>
<dbReference type="Gene3D" id="3.40.50.200">
    <property type="entry name" value="Peptidase S8/S53 domain"/>
    <property type="match status" value="2"/>
</dbReference>
<dbReference type="PANTHER" id="PTHR42884">
    <property type="entry name" value="PROPROTEIN CONVERTASE SUBTILISIN/KEXIN-RELATED"/>
    <property type="match status" value="1"/>
</dbReference>
<dbReference type="PRINTS" id="PR00723">
    <property type="entry name" value="SUBTILISIN"/>
</dbReference>
<dbReference type="GO" id="GO:0016020">
    <property type="term" value="C:membrane"/>
    <property type="evidence" value="ECO:0007669"/>
    <property type="project" value="TreeGrafter"/>
</dbReference>
<dbReference type="PROSITE" id="PS50093">
    <property type="entry name" value="PKD"/>
    <property type="match status" value="2"/>
</dbReference>
<gene>
    <name evidence="6" type="ORF">DFQ59_102124</name>
</gene>
<keyword evidence="2" id="KW-0378">Hydrolase</keyword>
<evidence type="ECO:0000256" key="3">
    <source>
        <dbReference type="ARBA" id="ARBA00022825"/>
    </source>
</evidence>
<evidence type="ECO:0000313" key="7">
    <source>
        <dbReference type="Proteomes" id="UP000252707"/>
    </source>
</evidence>
<dbReference type="GO" id="GO:0016485">
    <property type="term" value="P:protein processing"/>
    <property type="evidence" value="ECO:0007669"/>
    <property type="project" value="TreeGrafter"/>
</dbReference>
<dbReference type="Proteomes" id="UP000252707">
    <property type="component" value="Unassembled WGS sequence"/>
</dbReference>
<reference evidence="6 7" key="1">
    <citation type="submission" date="2018-07" db="EMBL/GenBank/DDBJ databases">
        <title>Genomic Encyclopedia of Type Strains, Phase IV (KMG-IV): sequencing the most valuable type-strain genomes for metagenomic binning, comparative biology and taxonomic classification.</title>
        <authorList>
            <person name="Goeker M."/>
        </authorList>
    </citation>
    <scope>NUCLEOTIDE SEQUENCE [LARGE SCALE GENOMIC DNA]</scope>
    <source>
        <strain evidence="6 7">DSM 26407</strain>
    </source>
</reference>
<dbReference type="InterPro" id="IPR034075">
    <property type="entry name" value="Glr3161-like_dom"/>
</dbReference>
<dbReference type="OrthoDB" id="5749027at2"/>
<organism evidence="6 7">
    <name type="scientific">Thioalbus denitrificans</name>
    <dbReference type="NCBI Taxonomy" id="547122"/>
    <lineage>
        <taxon>Bacteria</taxon>
        <taxon>Pseudomonadati</taxon>
        <taxon>Pseudomonadota</taxon>
        <taxon>Gammaproteobacteria</taxon>
        <taxon>Chromatiales</taxon>
        <taxon>Ectothiorhodospiraceae</taxon>
        <taxon>Thioalbus</taxon>
    </lineage>
</organism>
<comment type="caution">
    <text evidence="6">The sequence shown here is derived from an EMBL/GenBank/DDBJ whole genome shotgun (WGS) entry which is preliminary data.</text>
</comment>
<feature type="domain" description="PKD" evidence="5">
    <location>
        <begin position="721"/>
        <end position="781"/>
    </location>
</feature>
<dbReference type="PROSITE" id="PS00138">
    <property type="entry name" value="SUBTILASE_SER"/>
    <property type="match status" value="1"/>
</dbReference>
<dbReference type="InterPro" id="IPR000601">
    <property type="entry name" value="PKD_dom"/>
</dbReference>
<dbReference type="SMART" id="SM00089">
    <property type="entry name" value="PKD"/>
    <property type="match status" value="2"/>
</dbReference>
<dbReference type="Pfam" id="PF00082">
    <property type="entry name" value="Peptidase_S8"/>
    <property type="match status" value="1"/>
</dbReference>
<evidence type="ECO:0000256" key="1">
    <source>
        <dbReference type="ARBA" id="ARBA00022670"/>
    </source>
</evidence>
<dbReference type="InterPro" id="IPR015500">
    <property type="entry name" value="Peptidase_S8_subtilisin-rel"/>
</dbReference>
<feature type="domain" description="PKD" evidence="5">
    <location>
        <begin position="618"/>
        <end position="705"/>
    </location>
</feature>
<dbReference type="Pfam" id="PF18911">
    <property type="entry name" value="PKD_4"/>
    <property type="match status" value="2"/>
</dbReference>
<accession>A0A369CH17</accession>
<dbReference type="CDD" id="cd00146">
    <property type="entry name" value="PKD"/>
    <property type="match status" value="2"/>
</dbReference>
<dbReference type="InterPro" id="IPR035986">
    <property type="entry name" value="PKD_dom_sf"/>
</dbReference>
<evidence type="ECO:0000259" key="5">
    <source>
        <dbReference type="PROSITE" id="PS50093"/>
    </source>
</evidence>
<dbReference type="InterPro" id="IPR036852">
    <property type="entry name" value="Peptidase_S8/S53_dom_sf"/>
</dbReference>
<keyword evidence="3" id="KW-0720">Serine protease</keyword>
<sequence length="818" mass="83276">MKPNAGPFTPLKILLLVVLALTAPIALGLEARLPDTHPGLHALKPGGALARLDGTLSRLYLEFLQHRRAAPTVPFHSRNHFIRVSRGRVLVDARAAGDAEALLADLDRLGLQRGSAFGDTVSGWLPIGVVRQAAALGNLRALSASIPLTNAGSVTSQGDLAQRSDIARTLYGVSGAGVKVGVLSDSYDHLGGAAADVAGNDLPTGVQVIDDSANCGDAVYPAPCTDEGRAMLQIVHDVAPGAALAFHTAFNGFAGFANGILALADAGAGVIVDDVIYLGEPMFMDGVIAQAIDQVKGDGVAYFSAAGNQARDSYEHGFVNSGEMLYIDIGGVLWPAGYMHDFDPGPFRDTTQEHTIPAGQCAIFSVQWDSPFGSAAAGTGTQNDLDVWLLDSTETLIVAWDAHENIPTGEPVEILQFCNDGLFAPTSPPVFKLVIALWDGAEPGLMKTVLFGSAAIDAYATHSGSLYGHANAAGAVAVGAAYYRNTPEFGVSPPLLESFSSAGGTPILFAADGTRLAAPEVRMQPAVVAPDGVNTTFFYPGSDRDGDGTPDFSGTSAAAPHAAGVAALMLEARPTASPDAVQAALESTAIDMLAAGYDPDSGHGLVRADQAVAAIGAANLPPTAAFTWSPDNLDVQFTDQSGDDDGTVVAWSWNFGDGGTSGVRNPSHSYGTAGTYTVTLTVTDDGDATDSTSQPVTVSAPPGGMPPSAAFTYACDRLACSFDASGSSDDGTITGYAWDFGDGSGGSGLTAGHTYSAAGTYPVELTVTDDDAETGTATADVQAKSRGKSAGSGGASDGGGDTGGGGSCPPAKAAKGKC</sequence>
<protein>
    <submittedName>
        <fullName evidence="6">PKD domain-containing protein</fullName>
    </submittedName>
</protein>
<feature type="compositionally biased region" description="Gly residues" evidence="4">
    <location>
        <begin position="790"/>
        <end position="807"/>
    </location>
</feature>
<evidence type="ECO:0000256" key="2">
    <source>
        <dbReference type="ARBA" id="ARBA00022801"/>
    </source>
</evidence>
<evidence type="ECO:0000256" key="4">
    <source>
        <dbReference type="SAM" id="MobiDB-lite"/>
    </source>
</evidence>
<proteinExistence type="predicted"/>
<keyword evidence="1" id="KW-0645">Protease</keyword>
<dbReference type="InterPro" id="IPR013783">
    <property type="entry name" value="Ig-like_fold"/>
</dbReference>
<dbReference type="Gene3D" id="2.60.40.10">
    <property type="entry name" value="Immunoglobulins"/>
    <property type="match status" value="2"/>
</dbReference>
<dbReference type="SUPFAM" id="SSF49299">
    <property type="entry name" value="PKD domain"/>
    <property type="match status" value="2"/>
</dbReference>
<dbReference type="InterPro" id="IPR000209">
    <property type="entry name" value="Peptidase_S8/S53_dom"/>
</dbReference>
<dbReference type="PANTHER" id="PTHR42884:SF14">
    <property type="entry name" value="NEUROENDOCRINE CONVERTASE 1"/>
    <property type="match status" value="1"/>
</dbReference>
<dbReference type="InterPro" id="IPR022409">
    <property type="entry name" value="PKD/Chitinase_dom"/>
</dbReference>
<dbReference type="EMBL" id="QPJY01000002">
    <property type="protein sequence ID" value="RCX31777.1"/>
    <property type="molecule type" value="Genomic_DNA"/>
</dbReference>
<dbReference type="GO" id="GO:0004252">
    <property type="term" value="F:serine-type endopeptidase activity"/>
    <property type="evidence" value="ECO:0007669"/>
    <property type="project" value="InterPro"/>
</dbReference>
<dbReference type="AlphaFoldDB" id="A0A369CH17"/>
<name>A0A369CH17_9GAMM</name>
<feature type="region of interest" description="Disordered" evidence="4">
    <location>
        <begin position="769"/>
        <end position="818"/>
    </location>
</feature>